<keyword evidence="1" id="KW-0472">Membrane</keyword>
<comment type="caution">
    <text evidence="2">The sequence shown here is derived from an EMBL/GenBank/DDBJ whole genome shotgun (WGS) entry which is preliminary data.</text>
</comment>
<dbReference type="Proteomes" id="UP000640614">
    <property type="component" value="Unassembled WGS sequence"/>
</dbReference>
<evidence type="ECO:0000256" key="1">
    <source>
        <dbReference type="SAM" id="Phobius"/>
    </source>
</evidence>
<reference evidence="2 3" key="1">
    <citation type="submission" date="2018-07" db="EMBL/GenBank/DDBJ databases">
        <title>Genome assembly of strain KB82.</title>
        <authorList>
            <person name="Kukolya J."/>
            <person name="Horvath B."/>
            <person name="Nagy I."/>
            <person name="Toth A."/>
        </authorList>
    </citation>
    <scope>NUCLEOTIDE SEQUENCE [LARGE SCALE GENOMIC DNA]</scope>
    <source>
        <strain evidence="2 3">Kb82</strain>
    </source>
</reference>
<keyword evidence="1" id="KW-0812">Transmembrane</keyword>
<organism evidence="2 3">
    <name type="scientific">Flavobacterium hungaricum</name>
    <dbReference type="NCBI Taxonomy" id="2082725"/>
    <lineage>
        <taxon>Bacteria</taxon>
        <taxon>Pseudomonadati</taxon>
        <taxon>Bacteroidota</taxon>
        <taxon>Flavobacteriia</taxon>
        <taxon>Flavobacteriales</taxon>
        <taxon>Flavobacteriaceae</taxon>
        <taxon>Flavobacterium</taxon>
    </lineage>
</organism>
<protein>
    <submittedName>
        <fullName evidence="2">Uncharacterized protein</fullName>
    </submittedName>
</protein>
<proteinExistence type="predicted"/>
<sequence>MQNITQEKFKKAIRDKYESERNGKNFEFLNKPSPAKLRDLCWDLFMSGKSKDDLNVFSSFFGCEFSPENKKKVFDQTDKFRPIGFFYKGKTADTNYAALDMAAILVDYELRPFNKFRTIGTTAIKEQVKEVEVKQEEIKEEEIKKEVEEVVLDSAQEMNNFFTSKPANHTTENQQGIVSVQQTDIIGKRLPKKMKYALVFAALLFVSGIIYFALPQKHCMQWSEDHYELVDCDLKVEGFAASNPVELLDESLINLKKIKVCDTTQYFDKNGNAVIWYAKTANGIDFFDGHGRHPESNNSLRPVTQYIINKYVKKP</sequence>
<keyword evidence="1" id="KW-1133">Transmembrane helix</keyword>
<dbReference type="RefSeq" id="WP_194140054.1">
    <property type="nucleotide sequence ID" value="NZ_PRDM01000004.1"/>
</dbReference>
<feature type="transmembrane region" description="Helical" evidence="1">
    <location>
        <begin position="196"/>
        <end position="214"/>
    </location>
</feature>
<name>A0ABR9TQ30_9FLAO</name>
<accession>A0ABR9TQ30</accession>
<dbReference type="EMBL" id="PRDM01000004">
    <property type="protein sequence ID" value="MBE8726879.1"/>
    <property type="molecule type" value="Genomic_DNA"/>
</dbReference>
<evidence type="ECO:0000313" key="2">
    <source>
        <dbReference type="EMBL" id="MBE8726879.1"/>
    </source>
</evidence>
<keyword evidence="3" id="KW-1185">Reference proteome</keyword>
<gene>
    <name evidence="2" type="ORF">C4F50_18330</name>
</gene>
<evidence type="ECO:0000313" key="3">
    <source>
        <dbReference type="Proteomes" id="UP000640614"/>
    </source>
</evidence>